<comment type="caution">
    <text evidence="1">The sequence shown here is derived from an EMBL/GenBank/DDBJ whole genome shotgun (WGS) entry which is preliminary data.</text>
</comment>
<gene>
    <name evidence="1" type="ORF">MBAV_000206</name>
</gene>
<evidence type="ECO:0000313" key="2">
    <source>
        <dbReference type="Proteomes" id="UP000033423"/>
    </source>
</evidence>
<proteinExistence type="predicted"/>
<sequence>MLLESNEVKRNITTGVIKKENELVGDTTHYHACSGFETVHYTNDNGKEHKKSQSKLTKNCRCEDRDNCEHQWEPADDGAGTIDERILQTVPIHNNLRLSALLQHNQLPPALYQTKVL</sequence>
<keyword evidence="2" id="KW-1185">Reference proteome</keyword>
<dbReference type="Proteomes" id="UP000033423">
    <property type="component" value="Unassembled WGS sequence"/>
</dbReference>
<organism evidence="1 2">
    <name type="scientific">Candidatus Magnetobacterium bavaricum</name>
    <dbReference type="NCBI Taxonomy" id="29290"/>
    <lineage>
        <taxon>Bacteria</taxon>
        <taxon>Pseudomonadati</taxon>
        <taxon>Nitrospirota</taxon>
        <taxon>Thermodesulfovibrionia</taxon>
        <taxon>Thermodesulfovibrionales</taxon>
        <taxon>Candidatus Magnetobacteriaceae</taxon>
        <taxon>Candidatus Magnetobacterium</taxon>
    </lineage>
</organism>
<accession>A0A0F3H0H8</accession>
<evidence type="ECO:0000313" key="1">
    <source>
        <dbReference type="EMBL" id="KJU87602.1"/>
    </source>
</evidence>
<dbReference type="AlphaFoldDB" id="A0A0F3H0H8"/>
<reference evidence="1 2" key="1">
    <citation type="submission" date="2015-02" db="EMBL/GenBank/DDBJ databases">
        <title>Single-cell genomics of uncultivated deep-branching MTB reveals a conserved set of magnetosome genes.</title>
        <authorList>
            <person name="Kolinko S."/>
            <person name="Richter M."/>
            <person name="Glockner F.O."/>
            <person name="Brachmann A."/>
            <person name="Schuler D."/>
        </authorList>
    </citation>
    <scope>NUCLEOTIDE SEQUENCE [LARGE SCALE GENOMIC DNA]</scope>
    <source>
        <strain evidence="1">TM-1</strain>
    </source>
</reference>
<dbReference type="EMBL" id="LACI01000100">
    <property type="protein sequence ID" value="KJU87602.1"/>
    <property type="molecule type" value="Genomic_DNA"/>
</dbReference>
<protein>
    <submittedName>
        <fullName evidence="1">Uncharacterized protein</fullName>
    </submittedName>
</protein>
<name>A0A0F3H0H8_9BACT</name>